<dbReference type="HAMAP" id="MF_00024">
    <property type="entry name" value="CobD_CbiB"/>
    <property type="match status" value="1"/>
</dbReference>
<comment type="similarity">
    <text evidence="3 9">Belongs to the CobD/CbiB family.</text>
</comment>
<name>A0A917W3U6_9ACTN</name>
<keyword evidence="4 9" id="KW-1003">Cell membrane</keyword>
<proteinExistence type="inferred from homology"/>
<dbReference type="GO" id="GO:0015420">
    <property type="term" value="F:ABC-type vitamin B12 transporter activity"/>
    <property type="evidence" value="ECO:0007669"/>
    <property type="project" value="UniProtKB-UniRule"/>
</dbReference>
<feature type="transmembrane region" description="Helical" evidence="9">
    <location>
        <begin position="300"/>
        <end position="317"/>
    </location>
</feature>
<dbReference type="AlphaFoldDB" id="A0A917W3U6"/>
<dbReference type="GO" id="GO:0005886">
    <property type="term" value="C:plasma membrane"/>
    <property type="evidence" value="ECO:0007669"/>
    <property type="project" value="UniProtKB-SubCell"/>
</dbReference>
<evidence type="ECO:0000256" key="5">
    <source>
        <dbReference type="ARBA" id="ARBA00022573"/>
    </source>
</evidence>
<evidence type="ECO:0000256" key="2">
    <source>
        <dbReference type="ARBA" id="ARBA00004953"/>
    </source>
</evidence>
<evidence type="ECO:0000256" key="3">
    <source>
        <dbReference type="ARBA" id="ARBA00006263"/>
    </source>
</evidence>
<dbReference type="RefSeq" id="WP_229669871.1">
    <property type="nucleotide sequence ID" value="NZ_BMMZ01000003.1"/>
</dbReference>
<organism evidence="10 11">
    <name type="scientific">Microlunatus endophyticus</name>
    <dbReference type="NCBI Taxonomy" id="1716077"/>
    <lineage>
        <taxon>Bacteria</taxon>
        <taxon>Bacillati</taxon>
        <taxon>Actinomycetota</taxon>
        <taxon>Actinomycetes</taxon>
        <taxon>Propionibacteriales</taxon>
        <taxon>Propionibacteriaceae</taxon>
        <taxon>Microlunatus</taxon>
    </lineage>
</organism>
<evidence type="ECO:0000256" key="1">
    <source>
        <dbReference type="ARBA" id="ARBA00004651"/>
    </source>
</evidence>
<evidence type="ECO:0000256" key="6">
    <source>
        <dbReference type="ARBA" id="ARBA00022692"/>
    </source>
</evidence>
<keyword evidence="8 9" id="KW-0472">Membrane</keyword>
<evidence type="ECO:0000256" key="4">
    <source>
        <dbReference type="ARBA" id="ARBA00022475"/>
    </source>
</evidence>
<gene>
    <name evidence="9 10" type="primary">cobD</name>
    <name evidence="10" type="ORF">GCM10011575_17780</name>
</gene>
<dbReference type="Proteomes" id="UP000613840">
    <property type="component" value="Unassembled WGS sequence"/>
</dbReference>
<comment type="caution">
    <text evidence="9">Lacks conserved residue(s) required for the propagation of feature annotation.</text>
</comment>
<dbReference type="GO" id="GO:0009236">
    <property type="term" value="P:cobalamin biosynthetic process"/>
    <property type="evidence" value="ECO:0007669"/>
    <property type="project" value="UniProtKB-UniRule"/>
</dbReference>
<keyword evidence="11" id="KW-1185">Reference proteome</keyword>
<reference evidence="10" key="1">
    <citation type="journal article" date="2014" name="Int. J. Syst. Evol. Microbiol.">
        <title>Complete genome sequence of Corynebacterium casei LMG S-19264T (=DSM 44701T), isolated from a smear-ripened cheese.</title>
        <authorList>
            <consortium name="US DOE Joint Genome Institute (JGI-PGF)"/>
            <person name="Walter F."/>
            <person name="Albersmeier A."/>
            <person name="Kalinowski J."/>
            <person name="Ruckert C."/>
        </authorList>
    </citation>
    <scope>NUCLEOTIDE SEQUENCE</scope>
    <source>
        <strain evidence="10">CGMCC 4.7306</strain>
    </source>
</reference>
<keyword evidence="5 9" id="KW-0169">Cobalamin biosynthesis</keyword>
<dbReference type="EMBL" id="BMMZ01000003">
    <property type="protein sequence ID" value="GGL59625.1"/>
    <property type="molecule type" value="Genomic_DNA"/>
</dbReference>
<comment type="pathway">
    <text evidence="2 9">Cofactor biosynthesis; adenosylcobalamin biosynthesis.</text>
</comment>
<evidence type="ECO:0000256" key="7">
    <source>
        <dbReference type="ARBA" id="ARBA00022989"/>
    </source>
</evidence>
<sequence>MSRLQRRADWTLPAGLALGYLADLALGDPRRWHPVAGFGTVAARLETFSYRDRRSAGVLHVAALLGGVAGLGSLLSLFGRERPSVKIILVGLSTWAVLGGRSLITEAEVLQRQLAADDLVAARRQITHLVGRDPARLTAADLARATVESVAENTSDAVVAPLFWGAVLGIPGLLGYRAINTLDAMIGHRSDRYRRFGWAAARIDDVVNWLPARIGGGLAAVTAPLVGGRPKDALIAVRTQAGRHPSPNAGVVEAAFAGALGVRLGGINSYQGVEENRGTLGFGDQPTIADVSRSARLSRLVGVGAAAVAVGLAAAFGRRRS</sequence>
<reference evidence="10" key="2">
    <citation type="submission" date="2020-09" db="EMBL/GenBank/DDBJ databases">
        <authorList>
            <person name="Sun Q."/>
            <person name="Zhou Y."/>
        </authorList>
    </citation>
    <scope>NUCLEOTIDE SEQUENCE</scope>
    <source>
        <strain evidence="10">CGMCC 4.7306</strain>
    </source>
</reference>
<evidence type="ECO:0000313" key="10">
    <source>
        <dbReference type="EMBL" id="GGL59625.1"/>
    </source>
</evidence>
<keyword evidence="7 9" id="KW-1133">Transmembrane helix</keyword>
<dbReference type="InterPro" id="IPR004485">
    <property type="entry name" value="Cobalamin_biosynth_CobD/CbiB"/>
</dbReference>
<comment type="function">
    <text evidence="9">Converts cobyric acid to cobinamide by the addition of aminopropanol on the F carboxylic group.</text>
</comment>
<comment type="subcellular location">
    <subcellularLocation>
        <location evidence="1 9">Cell membrane</location>
        <topology evidence="1 9">Multi-pass membrane protein</topology>
    </subcellularLocation>
</comment>
<dbReference type="GO" id="GO:0048472">
    <property type="term" value="F:threonine-phosphate decarboxylase activity"/>
    <property type="evidence" value="ECO:0007669"/>
    <property type="project" value="InterPro"/>
</dbReference>
<feature type="transmembrane region" description="Helical" evidence="9">
    <location>
        <begin position="58"/>
        <end position="78"/>
    </location>
</feature>
<dbReference type="PANTHER" id="PTHR34308">
    <property type="entry name" value="COBALAMIN BIOSYNTHESIS PROTEIN CBIB"/>
    <property type="match status" value="1"/>
</dbReference>
<dbReference type="NCBIfam" id="TIGR00380">
    <property type="entry name" value="cobal_cbiB"/>
    <property type="match status" value="1"/>
</dbReference>
<dbReference type="PANTHER" id="PTHR34308:SF1">
    <property type="entry name" value="COBALAMIN BIOSYNTHESIS PROTEIN CBIB"/>
    <property type="match status" value="1"/>
</dbReference>
<comment type="caution">
    <text evidence="10">The sequence shown here is derived from an EMBL/GenBank/DDBJ whole genome shotgun (WGS) entry which is preliminary data.</text>
</comment>
<evidence type="ECO:0000256" key="9">
    <source>
        <dbReference type="HAMAP-Rule" id="MF_00024"/>
    </source>
</evidence>
<dbReference type="Pfam" id="PF03186">
    <property type="entry name" value="CobD_Cbib"/>
    <property type="match status" value="1"/>
</dbReference>
<keyword evidence="6 9" id="KW-0812">Transmembrane</keyword>
<evidence type="ECO:0000256" key="8">
    <source>
        <dbReference type="ARBA" id="ARBA00023136"/>
    </source>
</evidence>
<accession>A0A917W3U6</accession>
<dbReference type="NCBIfam" id="NF002276">
    <property type="entry name" value="PRK01209.1-4"/>
    <property type="match status" value="1"/>
</dbReference>
<feature type="transmembrane region" description="Helical" evidence="9">
    <location>
        <begin position="158"/>
        <end position="179"/>
    </location>
</feature>
<protein>
    <recommendedName>
        <fullName evidence="9">Cobalamin biosynthesis protein CobD</fullName>
    </recommendedName>
</protein>
<evidence type="ECO:0000313" key="11">
    <source>
        <dbReference type="Proteomes" id="UP000613840"/>
    </source>
</evidence>